<reference evidence="10" key="1">
    <citation type="submission" date="2015-01" db="EMBL/GenBank/DDBJ databases">
        <authorList>
            <consortium name="The Broad Institute Genomics Platform"/>
            <person name="Cuomo C."/>
            <person name="Litvintseva A."/>
            <person name="Chen Y."/>
            <person name="Heitman J."/>
            <person name="Sun S."/>
            <person name="Springer D."/>
            <person name="Dromer F."/>
            <person name="Young S."/>
            <person name="Zeng Q."/>
            <person name="Gargeya S."/>
            <person name="Abouelleil A."/>
            <person name="Alvarado L."/>
            <person name="Chapman S.B."/>
            <person name="Gainer-Dewar J."/>
            <person name="Goldberg J."/>
            <person name="Griggs A."/>
            <person name="Gujja S."/>
            <person name="Hansen M."/>
            <person name="Howarth C."/>
            <person name="Imamovic A."/>
            <person name="Larimer J."/>
            <person name="Murphy C."/>
            <person name="Naylor J."/>
            <person name="Pearson M."/>
            <person name="Priest M."/>
            <person name="Roberts A."/>
            <person name="Saif S."/>
            <person name="Shea T."/>
            <person name="Sykes S."/>
            <person name="Wortman J."/>
            <person name="Nusbaum C."/>
            <person name="Birren B."/>
        </authorList>
    </citation>
    <scope>NUCLEOTIDE SEQUENCE</scope>
    <source>
        <strain evidence="10">IND107</strain>
    </source>
</reference>
<feature type="domain" description="C2H2-type" evidence="9">
    <location>
        <begin position="39"/>
        <end position="66"/>
    </location>
</feature>
<dbReference type="RefSeq" id="XP_066612452.1">
    <property type="nucleotide sequence ID" value="XM_066759805.1"/>
</dbReference>
<dbReference type="PANTHER" id="PTHR40626">
    <property type="entry name" value="MIP31509P"/>
    <property type="match status" value="1"/>
</dbReference>
<evidence type="ECO:0000256" key="4">
    <source>
        <dbReference type="ARBA" id="ARBA00022771"/>
    </source>
</evidence>
<dbReference type="Pfam" id="PF04082">
    <property type="entry name" value="Fungal_trans"/>
    <property type="match status" value="1"/>
</dbReference>
<dbReference type="GeneID" id="91992204"/>
<dbReference type="InterPro" id="IPR007219">
    <property type="entry name" value="XnlR_reg_dom"/>
</dbReference>
<dbReference type="PROSITE" id="PS00028">
    <property type="entry name" value="ZINC_FINGER_C2H2_1"/>
    <property type="match status" value="2"/>
</dbReference>
<keyword evidence="4 7" id="KW-0863">Zinc-finger</keyword>
<evidence type="ECO:0000256" key="1">
    <source>
        <dbReference type="ARBA" id="ARBA00004123"/>
    </source>
</evidence>
<dbReference type="InterPro" id="IPR051059">
    <property type="entry name" value="VerF-like"/>
</dbReference>
<evidence type="ECO:0000259" key="9">
    <source>
        <dbReference type="PROSITE" id="PS50157"/>
    </source>
</evidence>
<reference evidence="10" key="2">
    <citation type="submission" date="2024-01" db="EMBL/GenBank/DDBJ databases">
        <title>Comparative genomics of Cryptococcus and Kwoniella reveals pathogenesis evolution and contrasting modes of karyotype evolution via chromosome fusion or intercentromeric recombination.</title>
        <authorList>
            <person name="Coelho M.A."/>
            <person name="David-Palma M."/>
            <person name="Shea T."/>
            <person name="Bowers K."/>
            <person name="Mcginley-Smith S."/>
            <person name="Mohammad A.W."/>
            <person name="Gnirke A."/>
            <person name="Yurkov A.M."/>
            <person name="Nowrousian M."/>
            <person name="Sun S."/>
            <person name="Cuomo C.A."/>
            <person name="Heitman J."/>
        </authorList>
    </citation>
    <scope>NUCLEOTIDE SEQUENCE</scope>
    <source>
        <strain evidence="10">IND107</strain>
    </source>
</reference>
<dbReference type="InterPro" id="IPR013087">
    <property type="entry name" value="Znf_C2H2_type"/>
</dbReference>
<accession>A0ABR3BMS4</accession>
<evidence type="ECO:0000256" key="3">
    <source>
        <dbReference type="ARBA" id="ARBA00022737"/>
    </source>
</evidence>
<keyword evidence="11" id="KW-1185">Reference proteome</keyword>
<evidence type="ECO:0000313" key="11">
    <source>
        <dbReference type="Proteomes" id="UP000054399"/>
    </source>
</evidence>
<organism evidence="10 11">
    <name type="scientific">Cryptococcus tetragattii IND107</name>
    <dbReference type="NCBI Taxonomy" id="1296105"/>
    <lineage>
        <taxon>Eukaryota</taxon>
        <taxon>Fungi</taxon>
        <taxon>Dikarya</taxon>
        <taxon>Basidiomycota</taxon>
        <taxon>Agaricomycotina</taxon>
        <taxon>Tremellomycetes</taxon>
        <taxon>Tremellales</taxon>
        <taxon>Cryptococcaceae</taxon>
        <taxon>Cryptococcus</taxon>
        <taxon>Cryptococcus gattii species complex</taxon>
    </lineage>
</organism>
<comment type="caution">
    <text evidence="10">The sequence shown here is derived from an EMBL/GenBank/DDBJ whole genome shotgun (WGS) entry which is preliminary data.</text>
</comment>
<keyword evidence="2" id="KW-0479">Metal-binding</keyword>
<feature type="region of interest" description="Disordered" evidence="8">
    <location>
        <begin position="58"/>
        <end position="77"/>
    </location>
</feature>
<evidence type="ECO:0000256" key="6">
    <source>
        <dbReference type="ARBA" id="ARBA00023242"/>
    </source>
</evidence>
<dbReference type="Gene3D" id="3.30.160.60">
    <property type="entry name" value="Classic Zinc Finger"/>
    <property type="match status" value="2"/>
</dbReference>
<protein>
    <recommendedName>
        <fullName evidence="9">C2H2-type domain-containing protein</fullName>
    </recommendedName>
</protein>
<evidence type="ECO:0000313" key="10">
    <source>
        <dbReference type="EMBL" id="KAL0244085.1"/>
    </source>
</evidence>
<keyword evidence="3" id="KW-0677">Repeat</keyword>
<feature type="domain" description="C2H2-type" evidence="9">
    <location>
        <begin position="9"/>
        <end position="38"/>
    </location>
</feature>
<dbReference type="SMART" id="SM00355">
    <property type="entry name" value="ZnF_C2H2"/>
    <property type="match status" value="2"/>
</dbReference>
<dbReference type="PROSITE" id="PS50157">
    <property type="entry name" value="ZINC_FINGER_C2H2_2"/>
    <property type="match status" value="2"/>
</dbReference>
<dbReference type="PANTHER" id="PTHR40626:SF11">
    <property type="entry name" value="ZINC FINGER PROTEIN YPR022C"/>
    <property type="match status" value="1"/>
</dbReference>
<keyword evidence="6" id="KW-0539">Nucleus</keyword>
<evidence type="ECO:0000256" key="5">
    <source>
        <dbReference type="ARBA" id="ARBA00022833"/>
    </source>
</evidence>
<evidence type="ECO:0000256" key="7">
    <source>
        <dbReference type="PROSITE-ProRule" id="PRU00042"/>
    </source>
</evidence>
<gene>
    <name evidence="10" type="ORF">I308_105348</name>
</gene>
<dbReference type="CDD" id="cd12148">
    <property type="entry name" value="fungal_TF_MHR"/>
    <property type="match status" value="1"/>
</dbReference>
<evidence type="ECO:0000256" key="2">
    <source>
        <dbReference type="ARBA" id="ARBA00022723"/>
    </source>
</evidence>
<comment type="subcellular location">
    <subcellularLocation>
        <location evidence="1">Nucleus</location>
    </subcellularLocation>
</comment>
<sequence>MPSDPSLNYICSADSCGKSFSSSSHLRRHERTHSGNRPYACKHCGKTFVRKEVWQRHEGLHSDSSPRPLRSRPGIVDLSMTVTHTTSITPAPRASNEPDRHIPSSTRSPSIPEINGPVPNPVNNTSTNSIITSMQPIWGPAPPTHIAATTSNESLPVADTSTQQDINVSAGLSQAQDRSPTETSGLKSWLSQPTDLLFDEQFYGWLAQIMNEQNNAPAIQSTPMFDTYFPSMTNMGQPTDGSLNMTYPQLSEEVKNRLLPIWRGISLAIGLTIPDSPNIPQYFSAGWRVLLARFPIVHVATFDIETATASFLSSLISLGAVHSVHDGDRTFAERLLPIIRAIAVSESLDVPKSRLQTFQAFLFTAITGEHLNTHEQHQAQGMVSHVMSLLRRFGYLLMTGSGEMGNGDRDSQWRLWSEQESKRRTLWLCWMLDIRSVTLGHHFGSRARSPFRMVIELPCRQNCWLASNSFSWAQRLHISQTIPMVLQRTLTKDWSREWFADDQLDFARLVVVHALAALAWDLAHRDLMLPPELTSEGPNKIAVSLVCGMQSLSQHPSLVTENLVEPVSPLTAEAYDISTAASLDIFTDLTSLEIFCGVSSVGMIQIVNMSDRLEANGKVRLWLRSPKASQAVLVAADFLKQSIEKSSRWPKSVSHSWTVYFAFLVLWTFSICHTEGSHPTNSLDLDTLETQPSPQALLRQTQKALHYCKQTISYVQTGTVRTLWTIIDELYDVSSTGLQTEYFTYCSCELVCYNNTC</sequence>
<dbReference type="SUPFAM" id="SSF57667">
    <property type="entry name" value="beta-beta-alpha zinc fingers"/>
    <property type="match status" value="1"/>
</dbReference>
<dbReference type="Proteomes" id="UP000054399">
    <property type="component" value="Unassembled WGS sequence"/>
</dbReference>
<feature type="region of interest" description="Disordered" evidence="8">
    <location>
        <begin position="86"/>
        <end position="122"/>
    </location>
</feature>
<dbReference type="EMBL" id="ATAM02000009">
    <property type="protein sequence ID" value="KAL0244085.1"/>
    <property type="molecule type" value="Genomic_DNA"/>
</dbReference>
<dbReference type="InterPro" id="IPR036236">
    <property type="entry name" value="Znf_C2H2_sf"/>
</dbReference>
<name>A0ABR3BMS4_9TREE</name>
<evidence type="ECO:0000256" key="8">
    <source>
        <dbReference type="SAM" id="MobiDB-lite"/>
    </source>
</evidence>
<keyword evidence="5" id="KW-0862">Zinc</keyword>
<proteinExistence type="predicted"/>
<dbReference type="Pfam" id="PF00096">
    <property type="entry name" value="zf-C2H2"/>
    <property type="match status" value="2"/>
</dbReference>